<organism evidence="1 2">
    <name type="scientific">Allorhodopirellula solitaria</name>
    <dbReference type="NCBI Taxonomy" id="2527987"/>
    <lineage>
        <taxon>Bacteria</taxon>
        <taxon>Pseudomonadati</taxon>
        <taxon>Planctomycetota</taxon>
        <taxon>Planctomycetia</taxon>
        <taxon>Pirellulales</taxon>
        <taxon>Pirellulaceae</taxon>
        <taxon>Allorhodopirellula</taxon>
    </lineage>
</organism>
<protein>
    <submittedName>
        <fullName evidence="1">Uncharacterized protein</fullName>
    </submittedName>
</protein>
<comment type="caution">
    <text evidence="1">The sequence shown here is derived from an EMBL/GenBank/DDBJ whole genome shotgun (WGS) entry which is preliminary data.</text>
</comment>
<name>A0A5C5WZM0_9BACT</name>
<dbReference type="AlphaFoldDB" id="A0A5C5WZM0"/>
<dbReference type="Proteomes" id="UP000318053">
    <property type="component" value="Unassembled WGS sequence"/>
</dbReference>
<sequence>MISDSLPNSPMALPRAIPIRVSGGWLVSGNSVETETTFDLFSVVQHVAKQCGQPTSANETSMARTASYPGVMLGRIAKRSGVAAMVQSIGGAPEENGSAHGGLPGMVALADTQQFGVRIRWGQFAAEQLAILPNDKAAGWKPRGSAKMVRR</sequence>
<reference evidence="1 2" key="1">
    <citation type="submission" date="2019-02" db="EMBL/GenBank/DDBJ databases">
        <title>Deep-cultivation of Planctomycetes and their phenomic and genomic characterization uncovers novel biology.</title>
        <authorList>
            <person name="Wiegand S."/>
            <person name="Jogler M."/>
            <person name="Boedeker C."/>
            <person name="Pinto D."/>
            <person name="Vollmers J."/>
            <person name="Rivas-Marin E."/>
            <person name="Kohn T."/>
            <person name="Peeters S.H."/>
            <person name="Heuer A."/>
            <person name="Rast P."/>
            <person name="Oberbeckmann S."/>
            <person name="Bunk B."/>
            <person name="Jeske O."/>
            <person name="Meyerdierks A."/>
            <person name="Storesund J.E."/>
            <person name="Kallscheuer N."/>
            <person name="Luecker S."/>
            <person name="Lage O.M."/>
            <person name="Pohl T."/>
            <person name="Merkel B.J."/>
            <person name="Hornburger P."/>
            <person name="Mueller R.-W."/>
            <person name="Bruemmer F."/>
            <person name="Labrenz M."/>
            <person name="Spormann A.M."/>
            <person name="Op Den Camp H."/>
            <person name="Overmann J."/>
            <person name="Amann R."/>
            <person name="Jetten M.S.M."/>
            <person name="Mascher T."/>
            <person name="Medema M.H."/>
            <person name="Devos D.P."/>
            <person name="Kaster A.-K."/>
            <person name="Ovreas L."/>
            <person name="Rohde M."/>
            <person name="Galperin M.Y."/>
            <person name="Jogler C."/>
        </authorList>
    </citation>
    <scope>NUCLEOTIDE SEQUENCE [LARGE SCALE GENOMIC DNA]</scope>
    <source>
        <strain evidence="1 2">CA85</strain>
    </source>
</reference>
<gene>
    <name evidence="1" type="ORF">CA85_43890</name>
</gene>
<evidence type="ECO:0000313" key="2">
    <source>
        <dbReference type="Proteomes" id="UP000318053"/>
    </source>
</evidence>
<dbReference type="EMBL" id="SJPK01000015">
    <property type="protein sequence ID" value="TWT56207.1"/>
    <property type="molecule type" value="Genomic_DNA"/>
</dbReference>
<proteinExistence type="predicted"/>
<keyword evidence="2" id="KW-1185">Reference proteome</keyword>
<accession>A0A5C5WZM0</accession>
<evidence type="ECO:0000313" key="1">
    <source>
        <dbReference type="EMBL" id="TWT56207.1"/>
    </source>
</evidence>